<protein>
    <submittedName>
        <fullName evidence="1">SRPBCC family protein</fullName>
    </submittedName>
</protein>
<organism evidence="1 2">
    <name type="scientific">Bacteroides eggerthii</name>
    <dbReference type="NCBI Taxonomy" id="28111"/>
    <lineage>
        <taxon>Bacteria</taxon>
        <taxon>Pseudomonadati</taxon>
        <taxon>Bacteroidota</taxon>
        <taxon>Bacteroidia</taxon>
        <taxon>Bacteroidales</taxon>
        <taxon>Bacteroidaceae</taxon>
        <taxon>Bacteroides</taxon>
    </lineage>
</organism>
<evidence type="ECO:0000313" key="1">
    <source>
        <dbReference type="EMBL" id="NME87272.1"/>
    </source>
</evidence>
<dbReference type="Proteomes" id="UP000520291">
    <property type="component" value="Unassembled WGS sequence"/>
</dbReference>
<gene>
    <name evidence="1" type="ORF">HF841_14805</name>
</gene>
<reference evidence="1 2" key="1">
    <citation type="submission" date="2020-04" db="EMBL/GenBank/DDBJ databases">
        <authorList>
            <person name="Hitch T.C.A."/>
            <person name="Wylensek D."/>
            <person name="Clavel T."/>
        </authorList>
    </citation>
    <scope>NUCLEOTIDE SEQUENCE [LARGE SCALE GENOMIC DNA]</scope>
    <source>
        <strain evidence="1 2">WCA3-601-WT-5E</strain>
    </source>
</reference>
<accession>A0A7X9XJ81</accession>
<dbReference type="SUPFAM" id="SSF55961">
    <property type="entry name" value="Bet v1-like"/>
    <property type="match status" value="1"/>
</dbReference>
<evidence type="ECO:0000313" key="2">
    <source>
        <dbReference type="Proteomes" id="UP000520291"/>
    </source>
</evidence>
<sequence>MIKSAIKSLLQADLTSVWGSVTSLHDFSWRSDIISIEVFDERHFKETSKDGYETSFTITVVEPLMKYSFLMDNENLSGEWTGDFTQTGGGTEILFTESVRLKKWWLYPFAKWYLKKRQKQYVSDLRLKCERK</sequence>
<proteinExistence type="predicted"/>
<comment type="caution">
    <text evidence="1">The sequence shown here is derived from an EMBL/GenBank/DDBJ whole genome shotgun (WGS) entry which is preliminary data.</text>
</comment>
<dbReference type="AlphaFoldDB" id="A0A7X9XJ81"/>
<name>A0A7X9XJ81_9BACE</name>
<dbReference type="RefSeq" id="WP_168947997.1">
    <property type="nucleotide sequence ID" value="NZ_JABAGL010000021.1"/>
</dbReference>
<dbReference type="EMBL" id="JABAGL010000021">
    <property type="protein sequence ID" value="NME87272.1"/>
    <property type="molecule type" value="Genomic_DNA"/>
</dbReference>